<dbReference type="InterPro" id="IPR050266">
    <property type="entry name" value="AB_hydrolase_sf"/>
</dbReference>
<dbReference type="GO" id="GO:0016020">
    <property type="term" value="C:membrane"/>
    <property type="evidence" value="ECO:0007669"/>
    <property type="project" value="TreeGrafter"/>
</dbReference>
<name>A0A2Z4LSV9_9FLAO</name>
<dbReference type="PANTHER" id="PTHR43798:SF33">
    <property type="entry name" value="HYDROLASE, PUTATIVE (AFU_ORTHOLOGUE AFUA_2G14860)-RELATED"/>
    <property type="match status" value="1"/>
</dbReference>
<feature type="domain" description="AB hydrolase-1" evidence="1">
    <location>
        <begin position="48"/>
        <end position="156"/>
    </location>
</feature>
<dbReference type="InterPro" id="IPR029058">
    <property type="entry name" value="AB_hydrolase_fold"/>
</dbReference>
<keyword evidence="2" id="KW-0378">Hydrolase</keyword>
<evidence type="ECO:0000313" key="2">
    <source>
        <dbReference type="EMBL" id="AWX44812.1"/>
    </source>
</evidence>
<dbReference type="KEGG" id="spon:HME9304_01817"/>
<organism evidence="2 3">
    <name type="scientific">Flagellimonas maritima</name>
    <dbReference type="NCBI Taxonomy" id="1383885"/>
    <lineage>
        <taxon>Bacteria</taxon>
        <taxon>Pseudomonadati</taxon>
        <taxon>Bacteroidota</taxon>
        <taxon>Flavobacteriia</taxon>
        <taxon>Flavobacteriales</taxon>
        <taxon>Flavobacteriaceae</taxon>
        <taxon>Flagellimonas</taxon>
    </lineage>
</organism>
<gene>
    <name evidence="2" type="ORF">HME9304_01817</name>
</gene>
<dbReference type="AlphaFoldDB" id="A0A2Z4LSV9"/>
<keyword evidence="3" id="KW-1185">Reference proteome</keyword>
<dbReference type="Proteomes" id="UP000248536">
    <property type="component" value="Chromosome"/>
</dbReference>
<dbReference type="OrthoDB" id="9793489at2"/>
<dbReference type="PRINTS" id="PR00111">
    <property type="entry name" value="ABHYDROLASE"/>
</dbReference>
<dbReference type="PROSITE" id="PS51257">
    <property type="entry name" value="PROKAR_LIPOPROTEIN"/>
    <property type="match status" value="1"/>
</dbReference>
<dbReference type="Pfam" id="PF00561">
    <property type="entry name" value="Abhydrolase_1"/>
    <property type="match status" value="1"/>
</dbReference>
<dbReference type="SUPFAM" id="SSF53474">
    <property type="entry name" value="alpha/beta-Hydrolases"/>
    <property type="match status" value="1"/>
</dbReference>
<dbReference type="PANTHER" id="PTHR43798">
    <property type="entry name" value="MONOACYLGLYCEROL LIPASE"/>
    <property type="match status" value="1"/>
</dbReference>
<dbReference type="EC" id="3.4.11.5" evidence="2"/>
<protein>
    <submittedName>
        <fullName evidence="2">Prolyl aminopeptidase</fullName>
        <ecNumber evidence="2">3.4.11.5</ecNumber>
    </submittedName>
</protein>
<sequence>MAMKILYIGFLLLLASLYSCNGISQPNYHFVDIKGKKQHVLTLGKGEPVVVFISGGGSDLEDFEPVQKEISKITKTISYDKLGIGKSELADSPRTLENVSMELRELIKKEGILKSPIILVGHSMGGFVARYYLRLYPDNVKGLILIDPGSEYLEDEWRKIRTEKQLKSEDSLLTAQIKLIPEGFKMEVFAYPQHDSILRTFDIDTDIPVVLMESNMFEKGDESDSLHIELQKRLYREFVATVPQTRLISTKKSGHFIQLDEPDLVIEAIEDIIQKVQ</sequence>
<evidence type="ECO:0000259" key="1">
    <source>
        <dbReference type="Pfam" id="PF00561"/>
    </source>
</evidence>
<dbReference type="InterPro" id="IPR000073">
    <property type="entry name" value="AB_hydrolase_1"/>
</dbReference>
<keyword evidence="2" id="KW-0645">Protease</keyword>
<evidence type="ECO:0000313" key="3">
    <source>
        <dbReference type="Proteomes" id="UP000248536"/>
    </source>
</evidence>
<proteinExistence type="predicted"/>
<dbReference type="Gene3D" id="3.40.50.1820">
    <property type="entry name" value="alpha/beta hydrolase"/>
    <property type="match status" value="1"/>
</dbReference>
<reference evidence="2 3" key="1">
    <citation type="submission" date="2018-06" db="EMBL/GenBank/DDBJ databases">
        <title>Spongiibacterium sp. HME9304 Genome sequencing and assembly.</title>
        <authorList>
            <person name="Kang H."/>
            <person name="Kim H."/>
            <person name="Joh K."/>
        </authorList>
    </citation>
    <scope>NUCLEOTIDE SEQUENCE [LARGE SCALE GENOMIC DNA]</scope>
    <source>
        <strain evidence="2 3">HME9304</strain>
    </source>
</reference>
<dbReference type="GO" id="GO:0004177">
    <property type="term" value="F:aminopeptidase activity"/>
    <property type="evidence" value="ECO:0007669"/>
    <property type="project" value="UniProtKB-KW"/>
</dbReference>
<keyword evidence="2" id="KW-0031">Aminopeptidase</keyword>
<dbReference type="EMBL" id="CP030104">
    <property type="protein sequence ID" value="AWX44812.1"/>
    <property type="molecule type" value="Genomic_DNA"/>
</dbReference>
<accession>A0A2Z4LSV9</accession>